<evidence type="ECO:0000313" key="2">
    <source>
        <dbReference type="EMBL" id="QPF93894.1"/>
    </source>
</evidence>
<protein>
    <submittedName>
        <fullName evidence="2">Uncharacterized protein</fullName>
    </submittedName>
</protein>
<keyword evidence="1" id="KW-1133">Transmembrane helix</keyword>
<keyword evidence="1" id="KW-0472">Membrane</keyword>
<evidence type="ECO:0000313" key="3">
    <source>
        <dbReference type="Proteomes" id="UP000594621"/>
    </source>
</evidence>
<feature type="transmembrane region" description="Helical" evidence="1">
    <location>
        <begin position="565"/>
        <end position="587"/>
    </location>
</feature>
<feature type="transmembrane region" description="Helical" evidence="1">
    <location>
        <begin position="215"/>
        <end position="235"/>
    </location>
</feature>
<feature type="transmembrane region" description="Helical" evidence="1">
    <location>
        <begin position="94"/>
        <end position="113"/>
    </location>
</feature>
<dbReference type="Proteomes" id="UP000594621">
    <property type="component" value="Chromosome"/>
</dbReference>
<dbReference type="EMBL" id="CP061379">
    <property type="protein sequence ID" value="QPF93894.1"/>
    <property type="molecule type" value="Genomic_DNA"/>
</dbReference>
<feature type="transmembrane region" description="Helical" evidence="1">
    <location>
        <begin position="351"/>
        <end position="368"/>
    </location>
</feature>
<keyword evidence="1" id="KW-0812">Transmembrane</keyword>
<name>A0A7S9D9W4_9BRAD</name>
<dbReference type="KEGG" id="bcou:IC761_11765"/>
<gene>
    <name evidence="2" type="ORF">IC761_11765</name>
</gene>
<feature type="transmembrane region" description="Helical" evidence="1">
    <location>
        <begin position="167"/>
        <end position="185"/>
    </location>
</feature>
<feature type="transmembrane region" description="Helical" evidence="1">
    <location>
        <begin position="543"/>
        <end position="559"/>
    </location>
</feature>
<feature type="transmembrane region" description="Helical" evidence="1">
    <location>
        <begin position="502"/>
        <end position="522"/>
    </location>
</feature>
<dbReference type="RefSeq" id="WP_195803401.1">
    <property type="nucleotide sequence ID" value="NZ_CP061379.1"/>
</dbReference>
<feature type="transmembrane region" description="Helical" evidence="1">
    <location>
        <begin position="599"/>
        <end position="619"/>
    </location>
</feature>
<feature type="transmembrane region" description="Helical" evidence="1">
    <location>
        <begin position="24"/>
        <end position="44"/>
    </location>
</feature>
<accession>A0A7S9D9W4</accession>
<feature type="transmembrane region" description="Helical" evidence="1">
    <location>
        <begin position="56"/>
        <end position="74"/>
    </location>
</feature>
<evidence type="ECO:0000256" key="1">
    <source>
        <dbReference type="SAM" id="Phobius"/>
    </source>
</evidence>
<feature type="transmembrane region" description="Helical" evidence="1">
    <location>
        <begin position="321"/>
        <end position="344"/>
    </location>
</feature>
<feature type="transmembrane region" description="Helical" evidence="1">
    <location>
        <begin position="410"/>
        <end position="431"/>
    </location>
</feature>
<sequence>MKSNVHEPYGEVARQQSCAWLDDVAPILSSAALTFLGLLLEIVLAKQLGIAPRSRTMLVFVTGMSVLPVVTMTLQDWLDRRSPEAGRLLEAANVWCAVAALASLALVAIVGWAGKGGMEFWRKAALHVAEVSTVGYIVLITWLRFAVRTEGFLDRAGAIIARWSSRPTQTLALAFAFAAAVITLFRIEPENRYFTPVLSFLFPTAPGGFPDLPSLLLATLTAALLVAGGAGFLILERRLAVDHPARLQSAQRAALAVALVASVVLSFDFSLAADAFHYMTVIGPALHLLHGGTLMVDTFSQYGPGPVLATYLAFRLGPPSFAVANLAIQLCNLTFYGLFLIALWQSTRTRITAVWFGLIFILFWLSSWDNGQGNVNAAPSVLGARYLPILLMAVALGARRGSRHSALTLFAGFLSSLWSIEAFVGSAALYAGSLTPINLRDLNYTRLMRDFAIAALPMIAGLAVLSIGTLAAAGSWPAFNIYLGFLSSYNPLSQFWSVPFDAAFWGWMPIMAAVTITIAGCWRLTIDGRSASRQILNDTWLQHALPAAILTALTGAYYAGRSVDFTVAIALLPFGLLFVPAALWLAGRALGGDRVAVRLTAVTVATVFWASIFCCLYVLRVDSPYTLLLQECRDHDRCSPAALARSLSETVNRELALNSRNSLWSLDDYDRTIVADAKGLIERFSGKATKVTVLLGESSDGWQMLSDIALMYTDKWHTWPRSFTFSDELVPALFKRILAEDVTLASGDLVLVRRDVAGLGQLERAILERLRTQGALCELRGSTPDVAAYRIRKTGDPQAADDCREQTMDLAEEIVERSRGRTADLAALIDGIRAVSRALPDGALNYPALERAGATVPPNLVAGRRLVSFSGTMSLQKSGSQLTIDLFALPQAACRQLLPPISQLAGVERLAVTGTLADEKSVPISQAQAELLCAQNTRQLRIIANLKERSSSE</sequence>
<keyword evidence="3" id="KW-1185">Reference proteome</keyword>
<organism evidence="2 3">
    <name type="scientific">Bradyrhizobium commune</name>
    <dbReference type="NCBI Taxonomy" id="83627"/>
    <lineage>
        <taxon>Bacteria</taxon>
        <taxon>Pseudomonadati</taxon>
        <taxon>Pseudomonadota</taxon>
        <taxon>Alphaproteobacteria</taxon>
        <taxon>Hyphomicrobiales</taxon>
        <taxon>Nitrobacteraceae</taxon>
        <taxon>Bradyrhizobium</taxon>
    </lineage>
</organism>
<reference evidence="2 3" key="1">
    <citation type="submission" date="2020-09" db="EMBL/GenBank/DDBJ databases">
        <title>Complete genomes of bradyrhizobia occurring on native shrubby legumes in Australia.</title>
        <authorList>
            <person name="Lafay B."/>
        </authorList>
    </citation>
    <scope>NUCLEOTIDE SEQUENCE [LARGE SCALE GENOMIC DNA]</scope>
    <source>
        <strain evidence="2 3">BDV5040</strain>
    </source>
</reference>
<feature type="transmembrane region" description="Helical" evidence="1">
    <location>
        <begin position="125"/>
        <end position="147"/>
    </location>
</feature>
<dbReference type="AlphaFoldDB" id="A0A7S9D9W4"/>
<feature type="transmembrane region" description="Helical" evidence="1">
    <location>
        <begin position="451"/>
        <end position="472"/>
    </location>
</feature>
<feature type="transmembrane region" description="Helical" evidence="1">
    <location>
        <begin position="255"/>
        <end position="279"/>
    </location>
</feature>
<proteinExistence type="predicted"/>